<reference evidence="2" key="5">
    <citation type="journal article" date="2018" name="Nat. Plants">
        <title>Whole-genome landscape of Medicago truncatula symbiotic genes.</title>
        <authorList>
            <person name="Pecrix Y."/>
            <person name="Gamas P."/>
            <person name="Carrere S."/>
        </authorList>
    </citation>
    <scope>NUCLEOTIDE SEQUENCE</scope>
    <source>
        <tissue evidence="2">Leaves</tissue>
    </source>
</reference>
<dbReference type="OrthoDB" id="671439at2759"/>
<evidence type="ECO:0000313" key="2">
    <source>
        <dbReference type="EMBL" id="RHN69290.1"/>
    </source>
</evidence>
<dbReference type="EMBL" id="PSQE01000003">
    <property type="protein sequence ID" value="RHN69290.1"/>
    <property type="molecule type" value="Genomic_DNA"/>
</dbReference>
<protein>
    <submittedName>
        <fullName evidence="1 3">Uncharacterized protein</fullName>
    </submittedName>
</protein>
<proteinExistence type="predicted"/>
<reference evidence="1 4" key="1">
    <citation type="journal article" date="2011" name="Nature">
        <title>The Medicago genome provides insight into the evolution of rhizobial symbioses.</title>
        <authorList>
            <person name="Young N.D."/>
            <person name="Debelle F."/>
            <person name="Oldroyd G.E."/>
            <person name="Geurts R."/>
            <person name="Cannon S.B."/>
            <person name="Udvardi M.K."/>
            <person name="Benedito V.A."/>
            <person name="Mayer K.F."/>
            <person name="Gouzy J."/>
            <person name="Schoof H."/>
            <person name="Van de Peer Y."/>
            <person name="Proost S."/>
            <person name="Cook D.R."/>
            <person name="Meyers B.C."/>
            <person name="Spannagl M."/>
            <person name="Cheung F."/>
            <person name="De Mita S."/>
            <person name="Krishnakumar V."/>
            <person name="Gundlach H."/>
            <person name="Zhou S."/>
            <person name="Mudge J."/>
            <person name="Bharti A.K."/>
            <person name="Murray J.D."/>
            <person name="Naoumkina M.A."/>
            <person name="Rosen B."/>
            <person name="Silverstein K.A."/>
            <person name="Tang H."/>
            <person name="Rombauts S."/>
            <person name="Zhao P.X."/>
            <person name="Zhou P."/>
            <person name="Barbe V."/>
            <person name="Bardou P."/>
            <person name="Bechner M."/>
            <person name="Bellec A."/>
            <person name="Berger A."/>
            <person name="Berges H."/>
            <person name="Bidwell S."/>
            <person name="Bisseling T."/>
            <person name="Choisne N."/>
            <person name="Couloux A."/>
            <person name="Denny R."/>
            <person name="Deshpande S."/>
            <person name="Dai X."/>
            <person name="Doyle J.J."/>
            <person name="Dudez A.M."/>
            <person name="Farmer A.D."/>
            <person name="Fouteau S."/>
            <person name="Franken C."/>
            <person name="Gibelin C."/>
            <person name="Gish J."/>
            <person name="Goldstein S."/>
            <person name="Gonzalez A.J."/>
            <person name="Green P.J."/>
            <person name="Hallab A."/>
            <person name="Hartog M."/>
            <person name="Hua A."/>
            <person name="Humphray S.J."/>
            <person name="Jeong D.H."/>
            <person name="Jing Y."/>
            <person name="Jocker A."/>
            <person name="Kenton S.M."/>
            <person name="Kim D.J."/>
            <person name="Klee K."/>
            <person name="Lai H."/>
            <person name="Lang C."/>
            <person name="Lin S."/>
            <person name="Macmil S.L."/>
            <person name="Magdelenat G."/>
            <person name="Matthews L."/>
            <person name="McCorrison J."/>
            <person name="Monaghan E.L."/>
            <person name="Mun J.H."/>
            <person name="Najar F.Z."/>
            <person name="Nicholson C."/>
            <person name="Noirot C."/>
            <person name="O'Bleness M."/>
            <person name="Paule C.R."/>
            <person name="Poulain J."/>
            <person name="Prion F."/>
            <person name="Qin B."/>
            <person name="Qu C."/>
            <person name="Retzel E.F."/>
            <person name="Riddle C."/>
            <person name="Sallet E."/>
            <person name="Samain S."/>
            <person name="Samson N."/>
            <person name="Sanders I."/>
            <person name="Saurat O."/>
            <person name="Scarpelli C."/>
            <person name="Schiex T."/>
            <person name="Segurens B."/>
            <person name="Severin A.J."/>
            <person name="Sherrier D.J."/>
            <person name="Shi R."/>
            <person name="Sims S."/>
            <person name="Singer S.R."/>
            <person name="Sinharoy S."/>
            <person name="Sterck L."/>
            <person name="Viollet A."/>
            <person name="Wang B.B."/>
            <person name="Wang K."/>
            <person name="Wang M."/>
            <person name="Wang X."/>
            <person name="Warfsmann J."/>
            <person name="Weissenbach J."/>
            <person name="White D.D."/>
            <person name="White J.D."/>
            <person name="Wiley G.B."/>
            <person name="Wincker P."/>
            <person name="Xing Y."/>
            <person name="Yang L."/>
            <person name="Yao Z."/>
            <person name="Ying F."/>
            <person name="Zhai J."/>
            <person name="Zhou L."/>
            <person name="Zuber A."/>
            <person name="Denarie J."/>
            <person name="Dixon R.A."/>
            <person name="May G.D."/>
            <person name="Schwartz D.C."/>
            <person name="Rogers J."/>
            <person name="Quetier F."/>
            <person name="Town C.D."/>
            <person name="Roe B.A."/>
        </authorList>
    </citation>
    <scope>NUCLEOTIDE SEQUENCE [LARGE SCALE GENOMIC DNA]</scope>
    <source>
        <strain evidence="1">A17</strain>
        <strain evidence="3 4">cv. Jemalong A17</strain>
    </source>
</reference>
<evidence type="ECO:0000313" key="5">
    <source>
        <dbReference type="Proteomes" id="UP000265566"/>
    </source>
</evidence>
<reference evidence="3" key="3">
    <citation type="submission" date="2015-04" db="UniProtKB">
        <authorList>
            <consortium name="EnsemblPlants"/>
        </authorList>
    </citation>
    <scope>IDENTIFICATION</scope>
    <source>
        <strain evidence="3">cv. Jemalong A17</strain>
    </source>
</reference>
<reference evidence="1 4" key="2">
    <citation type="journal article" date="2014" name="BMC Genomics">
        <title>An improved genome release (version Mt4.0) for the model legume Medicago truncatula.</title>
        <authorList>
            <person name="Tang H."/>
            <person name="Krishnakumar V."/>
            <person name="Bidwell S."/>
            <person name="Rosen B."/>
            <person name="Chan A."/>
            <person name="Zhou S."/>
            <person name="Gentzbittel L."/>
            <person name="Childs K.L."/>
            <person name="Yandell M."/>
            <person name="Gundlach H."/>
            <person name="Mayer K.F."/>
            <person name="Schwartz D.C."/>
            <person name="Town C.D."/>
        </authorList>
    </citation>
    <scope>GENOME REANNOTATION</scope>
    <source>
        <strain evidence="3 4">cv. Jemalong A17</strain>
    </source>
</reference>
<dbReference type="Proteomes" id="UP000265566">
    <property type="component" value="Chromosome 3"/>
</dbReference>
<dbReference type="HOGENOM" id="CLU_1715959_0_0_1"/>
<dbReference type="EMBL" id="CM001219">
    <property type="protein sequence ID" value="AES72093.2"/>
    <property type="molecule type" value="Genomic_DNA"/>
</dbReference>
<dbReference type="AlphaFoldDB" id="G7J2I6"/>
<organism evidence="1 4">
    <name type="scientific">Medicago truncatula</name>
    <name type="common">Barrel medic</name>
    <name type="synonym">Medicago tribuloides</name>
    <dbReference type="NCBI Taxonomy" id="3880"/>
    <lineage>
        <taxon>Eukaryota</taxon>
        <taxon>Viridiplantae</taxon>
        <taxon>Streptophyta</taxon>
        <taxon>Embryophyta</taxon>
        <taxon>Tracheophyta</taxon>
        <taxon>Spermatophyta</taxon>
        <taxon>Magnoliopsida</taxon>
        <taxon>eudicotyledons</taxon>
        <taxon>Gunneridae</taxon>
        <taxon>Pentapetalae</taxon>
        <taxon>rosids</taxon>
        <taxon>fabids</taxon>
        <taxon>Fabales</taxon>
        <taxon>Fabaceae</taxon>
        <taxon>Papilionoideae</taxon>
        <taxon>50 kb inversion clade</taxon>
        <taxon>NPAAA clade</taxon>
        <taxon>Hologalegina</taxon>
        <taxon>IRL clade</taxon>
        <taxon>Trifolieae</taxon>
        <taxon>Medicago</taxon>
    </lineage>
</organism>
<evidence type="ECO:0000313" key="3">
    <source>
        <dbReference type="EnsemblPlants" id="AES72093"/>
    </source>
</evidence>
<dbReference type="EnsemblPlants" id="AES72093">
    <property type="protein sequence ID" value="AES72093"/>
    <property type="gene ID" value="MTR_3g086030"/>
</dbReference>
<dbReference type="Gramene" id="rna17737">
    <property type="protein sequence ID" value="RHN69290.1"/>
    <property type="gene ID" value="gene17737"/>
</dbReference>
<sequence length="153" mass="17509">MSMELQPELKLDPKWRPVEDVELKDLSIDDDDIEPFVIKCDRFEYKNKAQIKLDEEIEAAMAEYDKRHRNLSPFDAIAPPAIASLAGGIRPIDITKNAHFSLTSPNLLSTTRIIRIRIRWNVFHYPFKAKAIDATTNPETNFPGPSLEQEVCT</sequence>
<accession>A0A0C3VL46</accession>
<accession>G7J2I6</accession>
<dbReference type="PaxDb" id="3880-AES72093"/>
<evidence type="ECO:0000313" key="4">
    <source>
        <dbReference type="Proteomes" id="UP000002051"/>
    </source>
</evidence>
<gene>
    <name evidence="3" type="primary">11446414</name>
    <name evidence="1" type="ordered locus">MTR_3g086030</name>
    <name evidence="2" type="ORF">MtrunA17_Chr3g0123071</name>
</gene>
<reference evidence="5" key="4">
    <citation type="journal article" date="2018" name="Nat. Plants">
        <title>Whole-genome landscape of Medicago truncatula symbiotic genes.</title>
        <authorList>
            <person name="Pecrix Y."/>
            <person name="Staton S.E."/>
            <person name="Sallet E."/>
            <person name="Lelandais-Briere C."/>
            <person name="Moreau S."/>
            <person name="Carrere S."/>
            <person name="Blein T."/>
            <person name="Jardinaud M.F."/>
            <person name="Latrasse D."/>
            <person name="Zouine M."/>
            <person name="Zahm M."/>
            <person name="Kreplak J."/>
            <person name="Mayjonade B."/>
            <person name="Satge C."/>
            <person name="Perez M."/>
            <person name="Cauet S."/>
            <person name="Marande W."/>
            <person name="Chantry-Darmon C."/>
            <person name="Lopez-Roques C."/>
            <person name="Bouchez O."/>
            <person name="Berard A."/>
            <person name="Debelle F."/>
            <person name="Munos S."/>
            <person name="Bendahmane A."/>
            <person name="Berges H."/>
            <person name="Niebel A."/>
            <person name="Buitink J."/>
            <person name="Frugier F."/>
            <person name="Benhamed M."/>
            <person name="Crespi M."/>
            <person name="Gouzy J."/>
            <person name="Gamas P."/>
        </authorList>
    </citation>
    <scope>NUCLEOTIDE SEQUENCE [LARGE SCALE GENOMIC DNA]</scope>
    <source>
        <strain evidence="5">cv. Jemalong A17</strain>
    </source>
</reference>
<dbReference type="Proteomes" id="UP000002051">
    <property type="component" value="Chromosome 3"/>
</dbReference>
<evidence type="ECO:0000313" key="1">
    <source>
        <dbReference type="EMBL" id="AES72093.2"/>
    </source>
</evidence>
<name>G7J2I6_MEDTR</name>
<keyword evidence="4" id="KW-1185">Reference proteome</keyword>